<feature type="region of interest" description="Disordered" evidence="1">
    <location>
        <begin position="131"/>
        <end position="164"/>
    </location>
</feature>
<gene>
    <name evidence="2" type="ORF">V1477_002429</name>
</gene>
<evidence type="ECO:0000256" key="1">
    <source>
        <dbReference type="SAM" id="MobiDB-lite"/>
    </source>
</evidence>
<organism evidence="2 3">
    <name type="scientific">Vespula maculifrons</name>
    <name type="common">Eastern yellow jacket</name>
    <name type="synonym">Wasp</name>
    <dbReference type="NCBI Taxonomy" id="7453"/>
    <lineage>
        <taxon>Eukaryota</taxon>
        <taxon>Metazoa</taxon>
        <taxon>Ecdysozoa</taxon>
        <taxon>Arthropoda</taxon>
        <taxon>Hexapoda</taxon>
        <taxon>Insecta</taxon>
        <taxon>Pterygota</taxon>
        <taxon>Neoptera</taxon>
        <taxon>Endopterygota</taxon>
        <taxon>Hymenoptera</taxon>
        <taxon>Apocrita</taxon>
        <taxon>Aculeata</taxon>
        <taxon>Vespoidea</taxon>
        <taxon>Vespidae</taxon>
        <taxon>Vespinae</taxon>
        <taxon>Vespula</taxon>
    </lineage>
</organism>
<comment type="caution">
    <text evidence="2">The sequence shown here is derived from an EMBL/GenBank/DDBJ whole genome shotgun (WGS) entry which is preliminary data.</text>
</comment>
<accession>A0ABD2CXW0</accession>
<dbReference type="EMBL" id="JAYRBN010000027">
    <property type="protein sequence ID" value="KAL2749489.1"/>
    <property type="molecule type" value="Genomic_DNA"/>
</dbReference>
<evidence type="ECO:0000313" key="3">
    <source>
        <dbReference type="Proteomes" id="UP001607303"/>
    </source>
</evidence>
<name>A0ABD2CXW0_VESMC</name>
<protein>
    <submittedName>
        <fullName evidence="2">Uncharacterized protein</fullName>
    </submittedName>
</protein>
<keyword evidence="3" id="KW-1185">Reference proteome</keyword>
<reference evidence="2 3" key="1">
    <citation type="journal article" date="2024" name="Ann. Entomol. Soc. Am.">
        <title>Genomic analyses of the southern and eastern yellowjacket wasps (Hymenoptera: Vespidae) reveal evolutionary signatures of social life.</title>
        <authorList>
            <person name="Catto M.A."/>
            <person name="Caine P.B."/>
            <person name="Orr S.E."/>
            <person name="Hunt B.G."/>
            <person name="Goodisman M.A.D."/>
        </authorList>
    </citation>
    <scope>NUCLEOTIDE SEQUENCE [LARGE SCALE GENOMIC DNA]</scope>
    <source>
        <strain evidence="2">232</strain>
        <tissue evidence="2">Head and thorax</tissue>
    </source>
</reference>
<dbReference type="AlphaFoldDB" id="A0ABD2CXW0"/>
<evidence type="ECO:0000313" key="2">
    <source>
        <dbReference type="EMBL" id="KAL2749489.1"/>
    </source>
</evidence>
<sequence>MDGLDESKKFLQLETISTTAQNDILTSEYRHHEIGNELHAKKFVDGLINLGLSLILESIPWVVFRGHDTHAIVTSADSRLPYAGIPYARITRTKEKKRKGKERKTKLISGELERVKDAHLTACRKDSLRNLLANKEEKREEEEEEKETNKQTNKRTNKQTIEQK</sequence>
<dbReference type="Proteomes" id="UP001607303">
    <property type="component" value="Unassembled WGS sequence"/>
</dbReference>
<proteinExistence type="predicted"/>